<evidence type="ECO:0000313" key="2">
    <source>
        <dbReference type="Proteomes" id="UP001500394"/>
    </source>
</evidence>
<proteinExistence type="predicted"/>
<keyword evidence="2" id="KW-1185">Reference proteome</keyword>
<accession>A0ABP8R341</accession>
<gene>
    <name evidence="1" type="ORF">GCM10023173_17070</name>
</gene>
<reference evidence="2" key="1">
    <citation type="journal article" date="2019" name="Int. J. Syst. Evol. Microbiol.">
        <title>The Global Catalogue of Microorganisms (GCM) 10K type strain sequencing project: providing services to taxonomists for standard genome sequencing and annotation.</title>
        <authorList>
            <consortium name="The Broad Institute Genomics Platform"/>
            <consortium name="The Broad Institute Genome Sequencing Center for Infectious Disease"/>
            <person name="Wu L."/>
            <person name="Ma J."/>
        </authorList>
    </citation>
    <scope>NUCLEOTIDE SEQUENCE [LARGE SCALE GENOMIC DNA]</scope>
    <source>
        <strain evidence="2">JCM 17858</strain>
    </source>
</reference>
<sequence length="203" mass="23598">MKNNKVSDRFLISLFFLIFFSEAIHTQDNLSFKYFGLSIHPHGERDNAHLMPNKLDKNAYGVINYGAALGYEKFIIKDALSLKAVQALYADCAEQFAGFSHIGLRAKIYGHRKGSLYGGIDPTLVYRKNWHSLDAYVDRYRFKGKQEDKWQYMFLWYGGELEYRLRLSESINLAVSFIPGYPDLMSLSWGISYHMPKKEKRVQ</sequence>
<name>A0ABP8R341_9SPHI</name>
<organism evidence="1 2">
    <name type="scientific">Sphingobacterium thermophilum</name>
    <dbReference type="NCBI Taxonomy" id="768534"/>
    <lineage>
        <taxon>Bacteria</taxon>
        <taxon>Pseudomonadati</taxon>
        <taxon>Bacteroidota</taxon>
        <taxon>Sphingobacteriia</taxon>
        <taxon>Sphingobacteriales</taxon>
        <taxon>Sphingobacteriaceae</taxon>
        <taxon>Sphingobacterium</taxon>
    </lineage>
</organism>
<evidence type="ECO:0000313" key="1">
    <source>
        <dbReference type="EMBL" id="GAA4517026.1"/>
    </source>
</evidence>
<evidence type="ECO:0008006" key="3">
    <source>
        <dbReference type="Google" id="ProtNLM"/>
    </source>
</evidence>
<dbReference type="Proteomes" id="UP001500394">
    <property type="component" value="Unassembled WGS sequence"/>
</dbReference>
<comment type="caution">
    <text evidence="1">The sequence shown here is derived from an EMBL/GenBank/DDBJ whole genome shotgun (WGS) entry which is preliminary data.</text>
</comment>
<protein>
    <recommendedName>
        <fullName evidence="3">Outer membrane protein beta-barrel domain-containing protein</fullName>
    </recommendedName>
</protein>
<dbReference type="EMBL" id="BAABGR010000019">
    <property type="protein sequence ID" value="GAA4517026.1"/>
    <property type="molecule type" value="Genomic_DNA"/>
</dbReference>